<evidence type="ECO:0000256" key="5">
    <source>
        <dbReference type="SAM" id="Phobius"/>
    </source>
</evidence>
<dbReference type="SUPFAM" id="SSF144083">
    <property type="entry name" value="Magnesium transport protein CorA, transmembrane region"/>
    <property type="match status" value="1"/>
</dbReference>
<dbReference type="GO" id="GO:0046873">
    <property type="term" value="F:metal ion transmembrane transporter activity"/>
    <property type="evidence" value="ECO:0007669"/>
    <property type="project" value="InterPro"/>
</dbReference>
<keyword evidence="7" id="KW-1185">Reference proteome</keyword>
<keyword evidence="4 5" id="KW-0472">Membrane</keyword>
<dbReference type="EMBL" id="NKCI01000373">
    <property type="protein sequence ID" value="RSL42321.1"/>
    <property type="molecule type" value="Genomic_DNA"/>
</dbReference>
<evidence type="ECO:0000313" key="7">
    <source>
        <dbReference type="Proteomes" id="UP000288168"/>
    </source>
</evidence>
<evidence type="ECO:0000256" key="4">
    <source>
        <dbReference type="ARBA" id="ARBA00023136"/>
    </source>
</evidence>
<evidence type="ECO:0000256" key="2">
    <source>
        <dbReference type="ARBA" id="ARBA00022692"/>
    </source>
</evidence>
<dbReference type="Gene3D" id="1.20.58.340">
    <property type="entry name" value="Magnesium transport protein CorA, transmembrane region"/>
    <property type="match status" value="1"/>
</dbReference>
<dbReference type="OrthoDB" id="3231000at2759"/>
<dbReference type="AlphaFoldDB" id="A0A428NNG8"/>
<dbReference type="Pfam" id="PF01544">
    <property type="entry name" value="CorA"/>
    <property type="match status" value="1"/>
</dbReference>
<evidence type="ECO:0000256" key="1">
    <source>
        <dbReference type="ARBA" id="ARBA00004141"/>
    </source>
</evidence>
<proteinExistence type="predicted"/>
<reference evidence="6 7" key="1">
    <citation type="submission" date="2017-06" db="EMBL/GenBank/DDBJ databases">
        <title>Comparative genomic analysis of Ambrosia Fusariam Clade fungi.</title>
        <authorList>
            <person name="Stajich J.E."/>
            <person name="Carrillo J."/>
            <person name="Kijimoto T."/>
            <person name="Eskalen A."/>
            <person name="O'Donnell K."/>
            <person name="Kasson M."/>
        </authorList>
    </citation>
    <scope>NUCLEOTIDE SEQUENCE [LARGE SCALE GENOMIC DNA]</scope>
    <source>
        <strain evidence="6 7">NRRL62584</strain>
    </source>
</reference>
<evidence type="ECO:0000313" key="6">
    <source>
        <dbReference type="EMBL" id="RSL42321.1"/>
    </source>
</evidence>
<gene>
    <name evidence="6" type="ORF">CEP54_015518</name>
</gene>
<evidence type="ECO:0000256" key="3">
    <source>
        <dbReference type="ARBA" id="ARBA00022989"/>
    </source>
</evidence>
<keyword evidence="3 5" id="KW-1133">Transmembrane helix</keyword>
<feature type="transmembrane region" description="Helical" evidence="5">
    <location>
        <begin position="449"/>
        <end position="471"/>
    </location>
</feature>
<feature type="transmembrane region" description="Helical" evidence="5">
    <location>
        <begin position="383"/>
        <end position="403"/>
    </location>
</feature>
<protein>
    <submittedName>
        <fullName evidence="6">Uncharacterized protein</fullName>
    </submittedName>
</protein>
<dbReference type="Proteomes" id="UP000288168">
    <property type="component" value="Unassembled WGS sequence"/>
</dbReference>
<name>A0A428NNG8_9HYPO</name>
<dbReference type="STRING" id="1325734.A0A428NNG8"/>
<dbReference type="GO" id="GO:0016020">
    <property type="term" value="C:membrane"/>
    <property type="evidence" value="ECO:0007669"/>
    <property type="project" value="UniProtKB-SubCell"/>
</dbReference>
<comment type="subcellular location">
    <subcellularLocation>
        <location evidence="1">Membrane</location>
        <topology evidence="1">Multi-pass membrane protein</topology>
    </subcellularLocation>
</comment>
<dbReference type="InterPro" id="IPR002523">
    <property type="entry name" value="MgTranspt_CorA/ZnTranspt_ZntB"/>
</dbReference>
<sequence>MSPNLDFVPMQAAFSISAFDITQSGDIIIRGREERFRESRLRDSLPPQEPSTTRVLILESPFSLQNPGVQEHMPNWLDQFKERPPRDLDYESLNNLWSGMGSNDPIKAFWVTDALIMEKKTFKSKDALLSISTYLRPGYLRFGRHEWSKVHEWRCASSVNTEFLENNRVQDQYHGQDSNREEIYVDPSTGIPSPLKCYFLRLLLSQKSATKILPPTAETASMAVTLDLLRARVSCWTHHLESLYESVYAGQMQSLVEYSSLRRSLNIESLLPAISNLELQLRYTHASLLLKVQDRDDMDAAKLKWLELEIDTQLRRLQICLQHWLSVVDAMANISSTITSDRQARGVNRLALLAAIFLPVSLASSLLSMNVRAADLGPLWYDYFGLALIIMSLVALLYLCILLQDTVRTIDWGVIDWGVVDLRAIQLLGGAVYGLKTRIMRSNWRAMKVFIFCCFWAVVVTSFCLGMTRNVTLGLHILGYGTAGFMAIIVPLCFLEIVVKSYGT</sequence>
<accession>A0A428NNG8</accession>
<keyword evidence="2 5" id="KW-0812">Transmembrane</keyword>
<organism evidence="6 7">
    <name type="scientific">Fusarium duplospermum</name>
    <dbReference type="NCBI Taxonomy" id="1325734"/>
    <lineage>
        <taxon>Eukaryota</taxon>
        <taxon>Fungi</taxon>
        <taxon>Dikarya</taxon>
        <taxon>Ascomycota</taxon>
        <taxon>Pezizomycotina</taxon>
        <taxon>Sordariomycetes</taxon>
        <taxon>Hypocreomycetidae</taxon>
        <taxon>Hypocreales</taxon>
        <taxon>Nectriaceae</taxon>
        <taxon>Fusarium</taxon>
        <taxon>Fusarium solani species complex</taxon>
    </lineage>
</organism>
<feature type="transmembrane region" description="Helical" evidence="5">
    <location>
        <begin position="477"/>
        <end position="499"/>
    </location>
</feature>
<feature type="transmembrane region" description="Helical" evidence="5">
    <location>
        <begin position="350"/>
        <end position="371"/>
    </location>
</feature>
<dbReference type="InterPro" id="IPR045863">
    <property type="entry name" value="CorA_TM1_TM2"/>
</dbReference>
<comment type="caution">
    <text evidence="6">The sequence shown here is derived from an EMBL/GenBank/DDBJ whole genome shotgun (WGS) entry which is preliminary data.</text>
</comment>